<dbReference type="EMBL" id="CP133548">
    <property type="protein sequence ID" value="WMS87131.1"/>
    <property type="molecule type" value="Genomic_DNA"/>
</dbReference>
<dbReference type="Proteomes" id="UP001239782">
    <property type="component" value="Chromosome"/>
</dbReference>
<evidence type="ECO:0000313" key="5">
    <source>
        <dbReference type="Proteomes" id="UP001239782"/>
    </source>
</evidence>
<keyword evidence="4" id="KW-0378">Hydrolase</keyword>
<dbReference type="EC" id="2.7.7.65" evidence="4"/>
<dbReference type="AlphaFoldDB" id="A0AA51X6S1"/>
<dbReference type="InterPro" id="IPR029787">
    <property type="entry name" value="Nucleotide_cyclase"/>
</dbReference>
<dbReference type="Gene3D" id="3.20.20.450">
    <property type="entry name" value="EAL domain"/>
    <property type="match status" value="1"/>
</dbReference>
<organism evidence="4 5">
    <name type="scientific">Pleionea litopenaei</name>
    <dbReference type="NCBI Taxonomy" id="3070815"/>
    <lineage>
        <taxon>Bacteria</taxon>
        <taxon>Pseudomonadati</taxon>
        <taxon>Pseudomonadota</taxon>
        <taxon>Gammaproteobacteria</taxon>
        <taxon>Oceanospirillales</taxon>
        <taxon>Pleioneaceae</taxon>
        <taxon>Pleionea</taxon>
    </lineage>
</organism>
<name>A0AA51X6S1_9GAMM</name>
<dbReference type="SUPFAM" id="SSF141868">
    <property type="entry name" value="EAL domain-like"/>
    <property type="match status" value="1"/>
</dbReference>
<dbReference type="PROSITE" id="PS50883">
    <property type="entry name" value="EAL"/>
    <property type="match status" value="1"/>
</dbReference>
<dbReference type="RefSeq" id="WP_309202270.1">
    <property type="nucleotide sequence ID" value="NZ_CP133548.1"/>
</dbReference>
<dbReference type="InterPro" id="IPR035919">
    <property type="entry name" value="EAL_sf"/>
</dbReference>
<reference evidence="4 5" key="1">
    <citation type="submission" date="2023-08" db="EMBL/GenBank/DDBJ databases">
        <title>Pleionea litopenaei sp. nov., isolated from stomach of juvenile Litopenaeus vannamei.</title>
        <authorList>
            <person name="Rho A.M."/>
            <person name="Hwang C.Y."/>
        </authorList>
    </citation>
    <scope>NUCLEOTIDE SEQUENCE [LARGE SCALE GENOMIC DNA]</scope>
    <source>
        <strain evidence="4 5">HL-JVS1</strain>
    </source>
</reference>
<feature type="domain" description="EAL" evidence="2">
    <location>
        <begin position="370"/>
        <end position="626"/>
    </location>
</feature>
<dbReference type="EC" id="3.1.4.52" evidence="4"/>
<dbReference type="InterPro" id="IPR050706">
    <property type="entry name" value="Cyclic-di-GMP_PDE-like"/>
</dbReference>
<dbReference type="Gene3D" id="3.30.70.270">
    <property type="match status" value="1"/>
</dbReference>
<dbReference type="SMART" id="SM00052">
    <property type="entry name" value="EAL"/>
    <property type="match status" value="1"/>
</dbReference>
<dbReference type="Pfam" id="PF00990">
    <property type="entry name" value="GGDEF"/>
    <property type="match status" value="1"/>
</dbReference>
<dbReference type="GO" id="GO:0071111">
    <property type="term" value="F:cyclic-guanylate-specific phosphodiesterase activity"/>
    <property type="evidence" value="ECO:0007669"/>
    <property type="project" value="UniProtKB-EC"/>
</dbReference>
<protein>
    <submittedName>
        <fullName evidence="4">Bifunctional diguanylate cyclase/phosphodiesterase</fullName>
        <ecNumber evidence="4">2.7.7.65</ecNumber>
        <ecNumber evidence="4">3.1.4.52</ecNumber>
    </submittedName>
</protein>
<dbReference type="NCBIfam" id="TIGR00254">
    <property type="entry name" value="GGDEF"/>
    <property type="match status" value="1"/>
</dbReference>
<evidence type="ECO:0000259" key="3">
    <source>
        <dbReference type="PROSITE" id="PS50887"/>
    </source>
</evidence>
<feature type="coiled-coil region" evidence="1">
    <location>
        <begin position="5"/>
        <end position="39"/>
    </location>
</feature>
<keyword evidence="5" id="KW-1185">Reference proteome</keyword>
<dbReference type="InterPro" id="IPR043128">
    <property type="entry name" value="Rev_trsase/Diguanyl_cyclase"/>
</dbReference>
<dbReference type="SMART" id="SM00267">
    <property type="entry name" value="GGDEF"/>
    <property type="match status" value="1"/>
</dbReference>
<dbReference type="Pfam" id="PF00563">
    <property type="entry name" value="EAL"/>
    <property type="match status" value="1"/>
</dbReference>
<dbReference type="KEGG" id="plei:Q9312_18145"/>
<keyword evidence="1" id="KW-0175">Coiled coil</keyword>
<sequence length="628" mass="71921">MALDKDELTQELQRLRLKLKREKAKREQLEQFAELKTRELFLEKEKTEIISEVISATSRTSDVQEASSAIANLLIDAGKIDSFLLIHATGYEYLVESSHRANTMDFIAEFQVNDSEWSEQLLDASLAQSTTWVRVTQGMELTHLIHRISTRPLFFVVLSFCSKQKLMTLDYDLMERIEQQLAFVIGRHQDLNTIYQMSHYDPLTQLCSKDTFLENLTRMLEHPRNQGSTYALVVLDVVGMNVINSQYSLEFGNRLLKHVASEIAYLLRQQDSLTRYSGNCFAFYLHSDAIELAVTKVLERIEHRFDKAISWDGHNITIRFNCGYMIGEIGLFSAEKSLHYAEIALKNAKQQSTLEPVMFEEMMLDKTVARYRLDSQLRDALARKEFSLFYQPIVDLESKEIVGAEALMRWHPDGPTGVMVSPVEFIPLLEENDLILPVGRWLVEQALEDLTRWQGNGHSIQQISVNLSAKQFHDQTLLEFIESTLNRLKVPASCLMLEVTESLYLDASENVDRFLASLSSLGISIALDDFGTGYSSLSYLYRYPIQKLKIDRAFVTNLDKGDKHIRLLQSIIALSRSLEMKSVAEGIETETVARLLQHMGVDYGQGFFYSRPINAQQFEQLLGESSRQ</sequence>
<dbReference type="PANTHER" id="PTHR33121">
    <property type="entry name" value="CYCLIC DI-GMP PHOSPHODIESTERASE PDEF"/>
    <property type="match status" value="1"/>
</dbReference>
<dbReference type="InterPro" id="IPR000160">
    <property type="entry name" value="GGDEF_dom"/>
</dbReference>
<dbReference type="PROSITE" id="PS50887">
    <property type="entry name" value="GGDEF"/>
    <property type="match status" value="1"/>
</dbReference>
<evidence type="ECO:0000259" key="2">
    <source>
        <dbReference type="PROSITE" id="PS50883"/>
    </source>
</evidence>
<dbReference type="CDD" id="cd01948">
    <property type="entry name" value="EAL"/>
    <property type="match status" value="1"/>
</dbReference>
<dbReference type="CDD" id="cd01949">
    <property type="entry name" value="GGDEF"/>
    <property type="match status" value="1"/>
</dbReference>
<evidence type="ECO:0000256" key="1">
    <source>
        <dbReference type="SAM" id="Coils"/>
    </source>
</evidence>
<accession>A0AA51X6S1</accession>
<dbReference type="PANTHER" id="PTHR33121:SF70">
    <property type="entry name" value="SIGNALING PROTEIN YKOW"/>
    <property type="match status" value="1"/>
</dbReference>
<dbReference type="GO" id="GO:0052621">
    <property type="term" value="F:diguanylate cyclase activity"/>
    <property type="evidence" value="ECO:0007669"/>
    <property type="project" value="UniProtKB-EC"/>
</dbReference>
<keyword evidence="4" id="KW-0808">Transferase</keyword>
<dbReference type="InterPro" id="IPR001633">
    <property type="entry name" value="EAL_dom"/>
</dbReference>
<gene>
    <name evidence="4" type="ORF">Q9312_18145</name>
</gene>
<evidence type="ECO:0000313" key="4">
    <source>
        <dbReference type="EMBL" id="WMS87131.1"/>
    </source>
</evidence>
<feature type="domain" description="GGDEF" evidence="3">
    <location>
        <begin position="228"/>
        <end position="361"/>
    </location>
</feature>
<keyword evidence="4" id="KW-0548">Nucleotidyltransferase</keyword>
<proteinExistence type="predicted"/>
<dbReference type="SUPFAM" id="SSF55073">
    <property type="entry name" value="Nucleotide cyclase"/>
    <property type="match status" value="1"/>
</dbReference>